<gene>
    <name evidence="2" type="ORF">BaRGS_00036263</name>
</gene>
<dbReference type="EMBL" id="JACVVK020000506">
    <property type="protein sequence ID" value="KAK7469732.1"/>
    <property type="molecule type" value="Genomic_DNA"/>
</dbReference>
<sequence length="87" mass="9752">MLLLRWIKRTVTRNRANAGDEIIEEQPSIIRNSDGPTPTSSSTCGKRPSPSSETGPSPTTKPKVARSLNYECFFSWLRFVPSQKNDL</sequence>
<evidence type="ECO:0000256" key="1">
    <source>
        <dbReference type="SAM" id="MobiDB-lite"/>
    </source>
</evidence>
<feature type="compositionally biased region" description="Polar residues" evidence="1">
    <location>
        <begin position="29"/>
        <end position="44"/>
    </location>
</feature>
<accession>A0ABD0JDK8</accession>
<name>A0ABD0JDK8_9CAEN</name>
<feature type="compositionally biased region" description="Low complexity" evidence="1">
    <location>
        <begin position="48"/>
        <end position="60"/>
    </location>
</feature>
<keyword evidence="3" id="KW-1185">Reference proteome</keyword>
<dbReference type="Proteomes" id="UP001519460">
    <property type="component" value="Unassembled WGS sequence"/>
</dbReference>
<evidence type="ECO:0000313" key="2">
    <source>
        <dbReference type="EMBL" id="KAK7469732.1"/>
    </source>
</evidence>
<dbReference type="AlphaFoldDB" id="A0ABD0JDK8"/>
<feature type="region of interest" description="Disordered" evidence="1">
    <location>
        <begin position="15"/>
        <end position="63"/>
    </location>
</feature>
<protein>
    <submittedName>
        <fullName evidence="2">Uncharacterized protein</fullName>
    </submittedName>
</protein>
<evidence type="ECO:0000313" key="3">
    <source>
        <dbReference type="Proteomes" id="UP001519460"/>
    </source>
</evidence>
<comment type="caution">
    <text evidence="2">The sequence shown here is derived from an EMBL/GenBank/DDBJ whole genome shotgun (WGS) entry which is preliminary data.</text>
</comment>
<organism evidence="2 3">
    <name type="scientific">Batillaria attramentaria</name>
    <dbReference type="NCBI Taxonomy" id="370345"/>
    <lineage>
        <taxon>Eukaryota</taxon>
        <taxon>Metazoa</taxon>
        <taxon>Spiralia</taxon>
        <taxon>Lophotrochozoa</taxon>
        <taxon>Mollusca</taxon>
        <taxon>Gastropoda</taxon>
        <taxon>Caenogastropoda</taxon>
        <taxon>Sorbeoconcha</taxon>
        <taxon>Cerithioidea</taxon>
        <taxon>Batillariidae</taxon>
        <taxon>Batillaria</taxon>
    </lineage>
</organism>
<proteinExistence type="predicted"/>
<reference evidence="2 3" key="1">
    <citation type="journal article" date="2023" name="Sci. Data">
        <title>Genome assembly of the Korean intertidal mud-creeper Batillaria attramentaria.</title>
        <authorList>
            <person name="Patra A.K."/>
            <person name="Ho P.T."/>
            <person name="Jun S."/>
            <person name="Lee S.J."/>
            <person name="Kim Y."/>
            <person name="Won Y.J."/>
        </authorList>
    </citation>
    <scope>NUCLEOTIDE SEQUENCE [LARGE SCALE GENOMIC DNA]</scope>
    <source>
        <strain evidence="2">Wonlab-2016</strain>
    </source>
</reference>